<dbReference type="Proteomes" id="UP000245168">
    <property type="component" value="Unassembled WGS sequence"/>
</dbReference>
<keyword evidence="5" id="KW-1015">Disulfide bond</keyword>
<protein>
    <recommendedName>
        <fullName evidence="7">Glutaredoxin</fullName>
    </recommendedName>
</protein>
<comment type="similarity">
    <text evidence="2 7">Belongs to the glutaredoxin family.</text>
</comment>
<organism evidence="9 10">
    <name type="scientific">Marinicauda salina</name>
    <dbReference type="NCBI Taxonomy" id="2135793"/>
    <lineage>
        <taxon>Bacteria</taxon>
        <taxon>Pseudomonadati</taxon>
        <taxon>Pseudomonadota</taxon>
        <taxon>Alphaproteobacteria</taxon>
        <taxon>Maricaulales</taxon>
        <taxon>Maricaulaceae</taxon>
        <taxon>Marinicauda</taxon>
    </lineage>
</organism>
<evidence type="ECO:0000313" key="10">
    <source>
        <dbReference type="Proteomes" id="UP000245168"/>
    </source>
</evidence>
<keyword evidence="10" id="KW-1185">Reference proteome</keyword>
<evidence type="ECO:0000256" key="2">
    <source>
        <dbReference type="ARBA" id="ARBA00007787"/>
    </source>
</evidence>
<dbReference type="PROSITE" id="PS51354">
    <property type="entry name" value="GLUTAREDOXIN_2"/>
    <property type="match status" value="1"/>
</dbReference>
<feature type="domain" description="Glutaredoxin" evidence="8">
    <location>
        <begin position="4"/>
        <end position="64"/>
    </location>
</feature>
<dbReference type="CDD" id="cd03418">
    <property type="entry name" value="GRX_GRXb_1_3_like"/>
    <property type="match status" value="1"/>
</dbReference>
<sequence>MPAVTIYTRPLCPYCVRAVALLKDKGVAFDEIDAGFNREKKDEMMRRAGGRRTFPQIFVGETHVGGCDELVALERAGELDPLLKREGAA</sequence>
<dbReference type="PANTHER" id="PTHR45694:SF18">
    <property type="entry name" value="GLUTAREDOXIN-1-RELATED"/>
    <property type="match status" value="1"/>
</dbReference>
<dbReference type="SUPFAM" id="SSF52833">
    <property type="entry name" value="Thioredoxin-like"/>
    <property type="match status" value="1"/>
</dbReference>
<reference evidence="10" key="1">
    <citation type="submission" date="2018-05" db="EMBL/GenBank/DDBJ databases">
        <authorList>
            <person name="Liu B.-T."/>
        </authorList>
    </citation>
    <scope>NUCLEOTIDE SEQUENCE [LARGE SCALE GENOMIC DNA]</scope>
    <source>
        <strain evidence="10">WD6-1</strain>
    </source>
</reference>
<dbReference type="OrthoDB" id="9814618at2"/>
<accession>A0A2U2BS08</accession>
<dbReference type="InterPro" id="IPR014025">
    <property type="entry name" value="Glutaredoxin_subgr"/>
</dbReference>
<gene>
    <name evidence="9" type="primary">grxC</name>
    <name evidence="9" type="ORF">DDZ18_11455</name>
</gene>
<dbReference type="PROSITE" id="PS00195">
    <property type="entry name" value="GLUTAREDOXIN_1"/>
    <property type="match status" value="1"/>
</dbReference>
<comment type="caution">
    <text evidence="9">The sequence shown here is derived from an EMBL/GenBank/DDBJ whole genome shotgun (WGS) entry which is preliminary data.</text>
</comment>
<dbReference type="InterPro" id="IPR011900">
    <property type="entry name" value="GRX_bact"/>
</dbReference>
<comment type="function">
    <text evidence="1 7">Has a glutathione-disulfide oxidoreductase activity in the presence of NADPH and glutathione reductase. Reduces low molecular weight disulfides and proteins.</text>
</comment>
<keyword evidence="3 7" id="KW-0813">Transport</keyword>
<evidence type="ECO:0000256" key="4">
    <source>
        <dbReference type="ARBA" id="ARBA00022982"/>
    </source>
</evidence>
<dbReference type="Pfam" id="PF00462">
    <property type="entry name" value="Glutaredoxin"/>
    <property type="match status" value="1"/>
</dbReference>
<proteinExistence type="inferred from homology"/>
<dbReference type="GO" id="GO:0005737">
    <property type="term" value="C:cytoplasm"/>
    <property type="evidence" value="ECO:0007669"/>
    <property type="project" value="TreeGrafter"/>
</dbReference>
<dbReference type="AlphaFoldDB" id="A0A2U2BS08"/>
<dbReference type="GO" id="GO:0015038">
    <property type="term" value="F:glutathione disulfide oxidoreductase activity"/>
    <property type="evidence" value="ECO:0007669"/>
    <property type="project" value="UniProtKB-UniRule"/>
</dbReference>
<dbReference type="EMBL" id="QEXV01000005">
    <property type="protein sequence ID" value="PWE16803.1"/>
    <property type="molecule type" value="Genomic_DNA"/>
</dbReference>
<name>A0A2U2BS08_9PROT</name>
<evidence type="ECO:0000256" key="6">
    <source>
        <dbReference type="ARBA" id="ARBA00023284"/>
    </source>
</evidence>
<dbReference type="RefSeq" id="WP_109253526.1">
    <property type="nucleotide sequence ID" value="NZ_QEXV01000005.1"/>
</dbReference>
<dbReference type="GO" id="GO:0045454">
    <property type="term" value="P:cell redox homeostasis"/>
    <property type="evidence" value="ECO:0007669"/>
    <property type="project" value="InterPro"/>
</dbReference>
<keyword evidence="6 7" id="KW-0676">Redox-active center</keyword>
<dbReference type="Gene3D" id="3.40.30.10">
    <property type="entry name" value="Glutaredoxin"/>
    <property type="match status" value="1"/>
</dbReference>
<evidence type="ECO:0000256" key="7">
    <source>
        <dbReference type="RuleBase" id="RU364065"/>
    </source>
</evidence>
<dbReference type="InterPro" id="IPR036249">
    <property type="entry name" value="Thioredoxin-like_sf"/>
</dbReference>
<dbReference type="PRINTS" id="PR00160">
    <property type="entry name" value="GLUTAREDOXIN"/>
</dbReference>
<dbReference type="InterPro" id="IPR002109">
    <property type="entry name" value="Glutaredoxin"/>
</dbReference>
<evidence type="ECO:0000313" key="9">
    <source>
        <dbReference type="EMBL" id="PWE16803.1"/>
    </source>
</evidence>
<evidence type="ECO:0000256" key="1">
    <source>
        <dbReference type="ARBA" id="ARBA00002549"/>
    </source>
</evidence>
<dbReference type="PANTHER" id="PTHR45694">
    <property type="entry name" value="GLUTAREDOXIN 2"/>
    <property type="match status" value="1"/>
</dbReference>
<dbReference type="InterPro" id="IPR011767">
    <property type="entry name" value="GLR_AS"/>
</dbReference>
<keyword evidence="4 7" id="KW-0249">Electron transport</keyword>
<evidence type="ECO:0000256" key="3">
    <source>
        <dbReference type="ARBA" id="ARBA00022448"/>
    </source>
</evidence>
<dbReference type="NCBIfam" id="TIGR02181">
    <property type="entry name" value="GRX_bact"/>
    <property type="match status" value="1"/>
</dbReference>
<evidence type="ECO:0000259" key="8">
    <source>
        <dbReference type="Pfam" id="PF00462"/>
    </source>
</evidence>
<evidence type="ECO:0000256" key="5">
    <source>
        <dbReference type="ARBA" id="ARBA00023157"/>
    </source>
</evidence>
<keyword evidence="7" id="KW-0963">Cytoplasm</keyword>
<dbReference type="GO" id="GO:0034599">
    <property type="term" value="P:cellular response to oxidative stress"/>
    <property type="evidence" value="ECO:0007669"/>
    <property type="project" value="TreeGrafter"/>
</dbReference>